<keyword evidence="1" id="KW-1133">Transmembrane helix</keyword>
<protein>
    <submittedName>
        <fullName evidence="2">Uncharacterized protein</fullName>
    </submittedName>
</protein>
<dbReference type="AlphaFoldDB" id="A0ABD3TJC4"/>
<sequence>MCFERNTPLCMVVFILLVFCFFTDLIGFAIPYWYKADYNASGIMIISYGGLWEFCKESIHNTSCVNWVDDGFAGWFHAVRTFSTLSWIFSLSSLILVVLFFFYDRAMMYLASVCLSVIGAFCSLTSFLLYAVESSGDQKKFYSAFTLTITAFLLGLTAGVVGIIDFLLHFGDRERH</sequence>
<dbReference type="Gene3D" id="1.20.140.150">
    <property type="match status" value="1"/>
</dbReference>
<comment type="caution">
    <text evidence="2">The sequence shown here is derived from an EMBL/GenBank/DDBJ whole genome shotgun (WGS) entry which is preliminary data.</text>
</comment>
<feature type="transmembrane region" description="Helical" evidence="1">
    <location>
        <begin position="110"/>
        <end position="132"/>
    </location>
</feature>
<feature type="transmembrane region" description="Helical" evidence="1">
    <location>
        <begin position="144"/>
        <end position="168"/>
    </location>
</feature>
<proteinExistence type="predicted"/>
<organism evidence="2 3">
    <name type="scientific">Sinanodonta woodiana</name>
    <name type="common">Chinese pond mussel</name>
    <name type="synonym">Anodonta woodiana</name>
    <dbReference type="NCBI Taxonomy" id="1069815"/>
    <lineage>
        <taxon>Eukaryota</taxon>
        <taxon>Metazoa</taxon>
        <taxon>Spiralia</taxon>
        <taxon>Lophotrochozoa</taxon>
        <taxon>Mollusca</taxon>
        <taxon>Bivalvia</taxon>
        <taxon>Autobranchia</taxon>
        <taxon>Heteroconchia</taxon>
        <taxon>Palaeoheterodonta</taxon>
        <taxon>Unionida</taxon>
        <taxon>Unionoidea</taxon>
        <taxon>Unionidae</taxon>
        <taxon>Unioninae</taxon>
        <taxon>Sinanodonta</taxon>
    </lineage>
</organism>
<feature type="transmembrane region" description="Helical" evidence="1">
    <location>
        <begin position="85"/>
        <end position="103"/>
    </location>
</feature>
<evidence type="ECO:0000313" key="3">
    <source>
        <dbReference type="Proteomes" id="UP001634394"/>
    </source>
</evidence>
<keyword evidence="1" id="KW-0472">Membrane</keyword>
<dbReference type="EMBL" id="JBJQND010000018">
    <property type="protein sequence ID" value="KAL3836500.1"/>
    <property type="molecule type" value="Genomic_DNA"/>
</dbReference>
<name>A0ABD3TJC4_SINWO</name>
<reference evidence="2 3" key="1">
    <citation type="submission" date="2024-11" db="EMBL/GenBank/DDBJ databases">
        <title>Chromosome-level genome assembly of the freshwater bivalve Anodonta woodiana.</title>
        <authorList>
            <person name="Chen X."/>
        </authorList>
    </citation>
    <scope>NUCLEOTIDE SEQUENCE [LARGE SCALE GENOMIC DNA]</scope>
    <source>
        <strain evidence="2">MN2024</strain>
        <tissue evidence="2">Gills</tissue>
    </source>
</reference>
<dbReference type="Proteomes" id="UP001634394">
    <property type="component" value="Unassembled WGS sequence"/>
</dbReference>
<gene>
    <name evidence="2" type="ORF">ACJMK2_021926</name>
</gene>
<accession>A0ABD3TJC4</accession>
<evidence type="ECO:0000256" key="1">
    <source>
        <dbReference type="SAM" id="Phobius"/>
    </source>
</evidence>
<keyword evidence="3" id="KW-1185">Reference proteome</keyword>
<feature type="transmembrane region" description="Helical" evidence="1">
    <location>
        <begin position="12"/>
        <end position="34"/>
    </location>
</feature>
<keyword evidence="1" id="KW-0812">Transmembrane</keyword>
<evidence type="ECO:0000313" key="2">
    <source>
        <dbReference type="EMBL" id="KAL3836500.1"/>
    </source>
</evidence>